<name>A0AAV7UMQ6_PLEWA</name>
<reference evidence="2" key="1">
    <citation type="journal article" date="2022" name="bioRxiv">
        <title>Sequencing and chromosome-scale assembly of the giantPleurodeles waltlgenome.</title>
        <authorList>
            <person name="Brown T."/>
            <person name="Elewa A."/>
            <person name="Iarovenko S."/>
            <person name="Subramanian E."/>
            <person name="Araus A.J."/>
            <person name="Petzold A."/>
            <person name="Susuki M."/>
            <person name="Suzuki K.-i.T."/>
            <person name="Hayashi T."/>
            <person name="Toyoda A."/>
            <person name="Oliveira C."/>
            <person name="Osipova E."/>
            <person name="Leigh N.D."/>
            <person name="Simon A."/>
            <person name="Yun M.H."/>
        </authorList>
    </citation>
    <scope>NUCLEOTIDE SEQUENCE</scope>
    <source>
        <strain evidence="2">20211129_DDA</strain>
        <tissue evidence="2">Liver</tissue>
    </source>
</reference>
<feature type="region of interest" description="Disordered" evidence="1">
    <location>
        <begin position="1"/>
        <end position="55"/>
    </location>
</feature>
<dbReference type="Proteomes" id="UP001066276">
    <property type="component" value="Chromosome 3_1"/>
</dbReference>
<sequence length="145" mass="15479">MQRRRSRPKNDSNTHAPYLSNRAKMAHGWEAGPEKDANPDLSQILTPGSGVKMGQTHNYLRKTHTINITAQEGRHGGATHAACQKTQSTGPTAAATTTPTWTPKTTQKTGEAIQDQDNPSGSQGTGFHPEVQTPLASHTAPAAPH</sequence>
<dbReference type="AlphaFoldDB" id="A0AAV7UMQ6"/>
<evidence type="ECO:0000313" key="2">
    <source>
        <dbReference type="EMBL" id="KAJ1190280.1"/>
    </source>
</evidence>
<feature type="compositionally biased region" description="Low complexity" evidence="1">
    <location>
        <begin position="86"/>
        <end position="110"/>
    </location>
</feature>
<proteinExistence type="predicted"/>
<accession>A0AAV7UMQ6</accession>
<comment type="caution">
    <text evidence="2">The sequence shown here is derived from an EMBL/GenBank/DDBJ whole genome shotgun (WGS) entry which is preliminary data.</text>
</comment>
<evidence type="ECO:0000313" key="3">
    <source>
        <dbReference type="Proteomes" id="UP001066276"/>
    </source>
</evidence>
<feature type="region of interest" description="Disordered" evidence="1">
    <location>
        <begin position="73"/>
        <end position="145"/>
    </location>
</feature>
<keyword evidence="3" id="KW-1185">Reference proteome</keyword>
<dbReference type="EMBL" id="JANPWB010000005">
    <property type="protein sequence ID" value="KAJ1190280.1"/>
    <property type="molecule type" value="Genomic_DNA"/>
</dbReference>
<evidence type="ECO:0000256" key="1">
    <source>
        <dbReference type="SAM" id="MobiDB-lite"/>
    </source>
</evidence>
<gene>
    <name evidence="2" type="ORF">NDU88_007018</name>
</gene>
<organism evidence="2 3">
    <name type="scientific">Pleurodeles waltl</name>
    <name type="common">Iberian ribbed newt</name>
    <dbReference type="NCBI Taxonomy" id="8319"/>
    <lineage>
        <taxon>Eukaryota</taxon>
        <taxon>Metazoa</taxon>
        <taxon>Chordata</taxon>
        <taxon>Craniata</taxon>
        <taxon>Vertebrata</taxon>
        <taxon>Euteleostomi</taxon>
        <taxon>Amphibia</taxon>
        <taxon>Batrachia</taxon>
        <taxon>Caudata</taxon>
        <taxon>Salamandroidea</taxon>
        <taxon>Salamandridae</taxon>
        <taxon>Pleurodelinae</taxon>
        <taxon>Pleurodeles</taxon>
    </lineage>
</organism>
<protein>
    <submittedName>
        <fullName evidence="2">Uncharacterized protein</fullName>
    </submittedName>
</protein>